<reference evidence="2 3" key="1">
    <citation type="submission" date="2016-10" db="EMBL/GenBank/DDBJ databases">
        <authorList>
            <person name="de Groot N.N."/>
        </authorList>
    </citation>
    <scope>NUCLEOTIDE SEQUENCE [LARGE SCALE GENOMIC DNA]</scope>
    <source>
        <strain evidence="2 3">ATCC 51327</strain>
    </source>
</reference>
<dbReference type="STRING" id="29563.SAMN02983006_01281"/>
<dbReference type="OrthoDB" id="9810372at2"/>
<dbReference type="InterPro" id="IPR000600">
    <property type="entry name" value="ROK"/>
</dbReference>
<keyword evidence="2" id="KW-0418">Kinase</keyword>
<dbReference type="SUPFAM" id="SSF53067">
    <property type="entry name" value="Actin-like ATPase domain"/>
    <property type="match status" value="1"/>
</dbReference>
<dbReference type="Gene3D" id="3.30.420.40">
    <property type="match status" value="2"/>
</dbReference>
<dbReference type="PANTHER" id="PTHR18964">
    <property type="entry name" value="ROK (REPRESSOR, ORF, KINASE) FAMILY"/>
    <property type="match status" value="1"/>
</dbReference>
<evidence type="ECO:0000256" key="1">
    <source>
        <dbReference type="ARBA" id="ARBA00006479"/>
    </source>
</evidence>
<proteinExistence type="inferred from homology"/>
<dbReference type="GO" id="GO:0016301">
    <property type="term" value="F:kinase activity"/>
    <property type="evidence" value="ECO:0007669"/>
    <property type="project" value="UniProtKB-KW"/>
</dbReference>
<dbReference type="InterPro" id="IPR043129">
    <property type="entry name" value="ATPase_NBD"/>
</dbReference>
<protein>
    <submittedName>
        <fullName evidence="2">Allose kinase</fullName>
    </submittedName>
</protein>
<dbReference type="Pfam" id="PF00480">
    <property type="entry name" value="ROK"/>
    <property type="match status" value="1"/>
</dbReference>
<dbReference type="AlphaFoldDB" id="A0A1I4I448"/>
<comment type="similarity">
    <text evidence="1">Belongs to the ROK (NagC/XylR) family.</text>
</comment>
<name>A0A1I4I448_9FIRM</name>
<accession>A0A1I4I448</accession>
<dbReference type="NCBIfam" id="NF007251">
    <property type="entry name" value="PRK09698.1"/>
    <property type="match status" value="1"/>
</dbReference>
<evidence type="ECO:0000313" key="3">
    <source>
        <dbReference type="Proteomes" id="UP000199006"/>
    </source>
</evidence>
<keyword evidence="3" id="KW-1185">Reference proteome</keyword>
<keyword evidence="2" id="KW-0808">Transferase</keyword>
<organism evidence="2 3">
    <name type="scientific">Halanaerobium salsuginis</name>
    <dbReference type="NCBI Taxonomy" id="29563"/>
    <lineage>
        <taxon>Bacteria</taxon>
        <taxon>Bacillati</taxon>
        <taxon>Bacillota</taxon>
        <taxon>Clostridia</taxon>
        <taxon>Halanaerobiales</taxon>
        <taxon>Halanaerobiaceae</taxon>
        <taxon>Halanaerobium</taxon>
    </lineage>
</organism>
<gene>
    <name evidence="2" type="ORF">SAMN02983006_01281</name>
</gene>
<evidence type="ECO:0000313" key="2">
    <source>
        <dbReference type="EMBL" id="SFL48581.1"/>
    </source>
</evidence>
<dbReference type="EMBL" id="FOTI01000014">
    <property type="protein sequence ID" value="SFL48581.1"/>
    <property type="molecule type" value="Genomic_DNA"/>
</dbReference>
<sequence length="290" mass="32180">MKTEYILGIDIGGTNIRLALVDKELKLSNEFITEIANLKKDFIKGILKIIRENFAEDIKAVIFGIPGIVNKNKIISCPNVIELEKANLKIELEKKLKVPVYIEKDVNLIMLAEYSFLADNPQNVLGFFIGTGFGFSMILNGKLYTGTRGFAGELGHIPVPGAKEQCNCGNKGCLELYAAGKKISHLTKEYQTNIENFFIDFAGRQESQAIIENILFGIIVAVNILDPEVIILGGGVFGMRAFPLDYLIKEIKNRVRNKFVAEQLQIMTTKQKTFGGCLGAGIYGFNKIYA</sequence>
<dbReference type="Proteomes" id="UP000199006">
    <property type="component" value="Unassembled WGS sequence"/>
</dbReference>
<dbReference type="PANTHER" id="PTHR18964:SF149">
    <property type="entry name" value="BIFUNCTIONAL UDP-N-ACETYLGLUCOSAMINE 2-EPIMERASE_N-ACETYLMANNOSAMINE KINASE"/>
    <property type="match status" value="1"/>
</dbReference>
<dbReference type="RefSeq" id="WP_089861155.1">
    <property type="nucleotide sequence ID" value="NZ_FOTI01000014.1"/>
</dbReference>